<dbReference type="AlphaFoldDB" id="A0A3S4VIQ0"/>
<evidence type="ECO:0000313" key="2">
    <source>
        <dbReference type="Proteomes" id="UP000282551"/>
    </source>
</evidence>
<accession>A0A3S4VIQ0</accession>
<dbReference type="Proteomes" id="UP000282551">
    <property type="component" value="Chromosome"/>
</dbReference>
<dbReference type="EMBL" id="LR134355">
    <property type="protein sequence ID" value="VEG48512.1"/>
    <property type="molecule type" value="Genomic_DNA"/>
</dbReference>
<sequence length="85" mass="9460">MTTQEPEYVRLRVPVDTIEQTVDKVVLAIMADPDTDGVAHYLVVNTDDLGCYKLKLTDDATASLLAQCVAHNDLGERLLREQDTQ</sequence>
<proteinExistence type="predicted"/>
<keyword evidence="2" id="KW-1185">Reference proteome</keyword>
<protein>
    <submittedName>
        <fullName evidence="1">Uncharacterized protein</fullName>
    </submittedName>
</protein>
<gene>
    <name evidence="1" type="ORF">NCTC10485_02810</name>
</gene>
<name>A0A3S4VIQ0_MYCCI</name>
<organism evidence="1 2">
    <name type="scientific">Mycolicibacterium chitae</name>
    <name type="common">Mycobacterium chitae</name>
    <dbReference type="NCBI Taxonomy" id="1792"/>
    <lineage>
        <taxon>Bacteria</taxon>
        <taxon>Bacillati</taxon>
        <taxon>Actinomycetota</taxon>
        <taxon>Actinomycetes</taxon>
        <taxon>Mycobacteriales</taxon>
        <taxon>Mycobacteriaceae</taxon>
        <taxon>Mycolicibacterium</taxon>
    </lineage>
</organism>
<evidence type="ECO:0000313" key="1">
    <source>
        <dbReference type="EMBL" id="VEG48512.1"/>
    </source>
</evidence>
<dbReference type="RefSeq" id="WP_163792161.1">
    <property type="nucleotide sequence ID" value="NZ_AP022604.1"/>
</dbReference>
<reference evidence="1 2" key="1">
    <citation type="submission" date="2018-12" db="EMBL/GenBank/DDBJ databases">
        <authorList>
            <consortium name="Pathogen Informatics"/>
        </authorList>
    </citation>
    <scope>NUCLEOTIDE SEQUENCE [LARGE SCALE GENOMIC DNA]</scope>
    <source>
        <strain evidence="1 2">NCTC10485</strain>
    </source>
</reference>